<evidence type="ECO:0000256" key="1">
    <source>
        <dbReference type="SAM" id="MobiDB-lite"/>
    </source>
</evidence>
<reference evidence="3" key="1">
    <citation type="submission" date="2011-06" db="EMBL/GenBank/DDBJ databases">
        <authorList>
            <consortium name="US DOE Joint Genome Institute (JGI-PGF)"/>
            <person name="Lucas S."/>
            <person name="Han J."/>
            <person name="Lapidus A."/>
            <person name="Cheng J.-F."/>
            <person name="Goodwin L."/>
            <person name="Pitluck S."/>
            <person name="Peters L."/>
            <person name="Land M.L."/>
            <person name="Hauser L."/>
            <person name="Vogl K."/>
            <person name="Liu Z."/>
            <person name="Overmann J."/>
            <person name="Frigaard N.-U."/>
            <person name="Bryant D.A."/>
            <person name="Woyke T.J."/>
        </authorList>
    </citation>
    <scope>NUCLEOTIDE SEQUENCE [LARGE SCALE GENOMIC DNA]</scope>
    <source>
        <strain evidence="3">970</strain>
    </source>
</reference>
<dbReference type="EMBL" id="JH603170">
    <property type="protein sequence ID" value="EIC20916.1"/>
    <property type="molecule type" value="Genomic_DNA"/>
</dbReference>
<keyword evidence="3" id="KW-1185">Reference proteome</keyword>
<organism evidence="2 3">
    <name type="scientific">Thiorhodovibrio frisius</name>
    <dbReference type="NCBI Taxonomy" id="631362"/>
    <lineage>
        <taxon>Bacteria</taxon>
        <taxon>Pseudomonadati</taxon>
        <taxon>Pseudomonadota</taxon>
        <taxon>Gammaproteobacteria</taxon>
        <taxon>Chromatiales</taxon>
        <taxon>Chromatiaceae</taxon>
        <taxon>Thiorhodovibrio</taxon>
    </lineage>
</organism>
<proteinExistence type="predicted"/>
<dbReference type="AlphaFoldDB" id="H8Z7I6"/>
<reference evidence="2 3" key="2">
    <citation type="submission" date="2011-11" db="EMBL/GenBank/DDBJ databases">
        <authorList>
            <consortium name="US DOE Joint Genome Institute"/>
            <person name="Lucas S."/>
            <person name="Han J."/>
            <person name="Lapidus A."/>
            <person name="Cheng J.-F."/>
            <person name="Goodwin L."/>
            <person name="Pitluck S."/>
            <person name="Peters L."/>
            <person name="Ovchinnikova G."/>
            <person name="Zhang X."/>
            <person name="Detter J.C."/>
            <person name="Han C."/>
            <person name="Tapia R."/>
            <person name="Land M."/>
            <person name="Hauser L."/>
            <person name="Kyrpides N."/>
            <person name="Ivanova N."/>
            <person name="Pagani I."/>
            <person name="Vogl K."/>
            <person name="Liu Z."/>
            <person name="Overmann J."/>
            <person name="Frigaard N.-U."/>
            <person name="Bryant D."/>
            <person name="Woyke T."/>
        </authorList>
    </citation>
    <scope>NUCLEOTIDE SEQUENCE [LARGE SCALE GENOMIC DNA]</scope>
    <source>
        <strain evidence="2 3">970</strain>
    </source>
</reference>
<name>H8Z7I6_9GAMM</name>
<feature type="compositionally biased region" description="Polar residues" evidence="1">
    <location>
        <begin position="72"/>
        <end position="92"/>
    </location>
</feature>
<gene>
    <name evidence="2" type="ORF">Thi970DRAFT_04591</name>
</gene>
<dbReference type="Proteomes" id="UP000002964">
    <property type="component" value="Unassembled WGS sequence"/>
</dbReference>
<dbReference type="HOGENOM" id="CLU_2412266_0_0_6"/>
<evidence type="ECO:0000313" key="3">
    <source>
        <dbReference type="Proteomes" id="UP000002964"/>
    </source>
</evidence>
<sequence length="92" mass="9948">MAKARKLATACRIEVDFHQADLRDWSPGTSAGTWEQAQPPGIDEQAAQLRDIAIDSRARERLPGLGAALPANRTQPTAFSQLHQRSINSVGG</sequence>
<accession>H8Z7I6</accession>
<feature type="region of interest" description="Disordered" evidence="1">
    <location>
        <begin position="64"/>
        <end position="92"/>
    </location>
</feature>
<evidence type="ECO:0000313" key="2">
    <source>
        <dbReference type="EMBL" id="EIC20916.1"/>
    </source>
</evidence>
<protein>
    <submittedName>
        <fullName evidence="2">Uncharacterized protein</fullName>
    </submittedName>
</protein>